<evidence type="ECO:0000256" key="4">
    <source>
        <dbReference type="ARBA" id="ARBA00018243"/>
    </source>
</evidence>
<dbReference type="InterPro" id="IPR041209">
    <property type="entry name" value="P115_Arm_rpt"/>
</dbReference>
<dbReference type="GO" id="GO:0000139">
    <property type="term" value="C:Golgi membrane"/>
    <property type="evidence" value="ECO:0007669"/>
    <property type="project" value="UniProtKB-SubCell"/>
</dbReference>
<evidence type="ECO:0000313" key="23">
    <source>
        <dbReference type="Ensembl" id="ENSCPRP00005010522.1"/>
    </source>
</evidence>
<evidence type="ECO:0000256" key="5">
    <source>
        <dbReference type="ARBA" id="ARBA00022448"/>
    </source>
</evidence>
<protein>
    <recommendedName>
        <fullName evidence="4">General vesicular transport factor p115</fullName>
    </recommendedName>
    <alternativeName>
        <fullName evidence="16">Protein USO1 homolog</fullName>
    </alternativeName>
    <alternativeName>
        <fullName evidence="17">Transcytosis-associated protein</fullName>
    </alternativeName>
    <alternativeName>
        <fullName evidence="18">Vesicle-docking protein</fullName>
    </alternativeName>
</protein>
<dbReference type="GO" id="GO:0012507">
    <property type="term" value="C:ER to Golgi transport vesicle membrane"/>
    <property type="evidence" value="ECO:0007669"/>
    <property type="project" value="TreeGrafter"/>
</dbReference>
<comment type="subcellular location">
    <subcellularLocation>
        <location evidence="2">Cytoplasm</location>
        <location evidence="2">Cytosol</location>
    </subcellularLocation>
    <subcellularLocation>
        <location evidence="1">Golgi apparatus membrane</location>
        <topology evidence="1">Peripheral membrane protein</topology>
    </subcellularLocation>
</comment>
<dbReference type="Pfam" id="PF04869">
    <property type="entry name" value="Uso1_p115_head"/>
    <property type="match status" value="1"/>
</dbReference>
<evidence type="ECO:0000256" key="12">
    <source>
        <dbReference type="ARBA" id="ARBA00023034"/>
    </source>
</evidence>
<evidence type="ECO:0000313" key="24">
    <source>
        <dbReference type="Proteomes" id="UP000594220"/>
    </source>
</evidence>
<dbReference type="GO" id="GO:0048280">
    <property type="term" value="P:vesicle fusion with Golgi apparatus"/>
    <property type="evidence" value="ECO:0007669"/>
    <property type="project" value="InterPro"/>
</dbReference>
<keyword evidence="11" id="KW-0007">Acetylation</keyword>
<dbReference type="PROSITE" id="PS50176">
    <property type="entry name" value="ARM_REPEAT"/>
    <property type="match status" value="1"/>
</dbReference>
<evidence type="ECO:0000256" key="6">
    <source>
        <dbReference type="ARBA" id="ARBA00022490"/>
    </source>
</evidence>
<dbReference type="GO" id="GO:0005829">
    <property type="term" value="C:cytosol"/>
    <property type="evidence" value="ECO:0007669"/>
    <property type="project" value="UniProtKB-SubCell"/>
</dbReference>
<feature type="coiled-coil region" evidence="20">
    <location>
        <begin position="733"/>
        <end position="770"/>
    </location>
</feature>
<dbReference type="GO" id="GO:0005783">
    <property type="term" value="C:endoplasmic reticulum"/>
    <property type="evidence" value="ECO:0007669"/>
    <property type="project" value="TreeGrafter"/>
</dbReference>
<evidence type="ECO:0000256" key="18">
    <source>
        <dbReference type="ARBA" id="ARBA00083407"/>
    </source>
</evidence>
<dbReference type="InterPro" id="IPR024095">
    <property type="entry name" value="Vesicle_P115"/>
</dbReference>
<evidence type="ECO:0000256" key="17">
    <source>
        <dbReference type="ARBA" id="ARBA00080851"/>
    </source>
</evidence>
<keyword evidence="9" id="KW-0931">ER-Golgi transport</keyword>
<keyword evidence="13 20" id="KW-0175">Coiled coil</keyword>
<keyword evidence="12" id="KW-0333">Golgi apparatus</keyword>
<evidence type="ECO:0000256" key="9">
    <source>
        <dbReference type="ARBA" id="ARBA00022892"/>
    </source>
</evidence>
<name>A0A7M4EJ29_CROPO</name>
<accession>A0A7M4EJ29</accession>
<dbReference type="GO" id="GO:0045056">
    <property type="term" value="P:transcytosis"/>
    <property type="evidence" value="ECO:0007669"/>
    <property type="project" value="TreeGrafter"/>
</dbReference>
<dbReference type="InterPro" id="IPR000225">
    <property type="entry name" value="Armadillo"/>
</dbReference>
<feature type="coiled-coil region" evidence="20">
    <location>
        <begin position="653"/>
        <end position="701"/>
    </location>
</feature>
<reference evidence="23" key="2">
    <citation type="submission" date="2025-09" db="UniProtKB">
        <authorList>
            <consortium name="Ensembl"/>
        </authorList>
    </citation>
    <scope>IDENTIFICATION</scope>
</reference>
<feature type="domain" description="Vesicle tethering protein Uso1/P115-like head" evidence="22">
    <location>
        <begin position="348"/>
        <end position="629"/>
    </location>
</feature>
<keyword evidence="8" id="KW-0677">Repeat</keyword>
<dbReference type="GeneTree" id="ENSGT00390000017018"/>
<keyword evidence="10" id="KW-0653">Protein transport</keyword>
<evidence type="ECO:0000256" key="15">
    <source>
        <dbReference type="ARBA" id="ARBA00058762"/>
    </source>
</evidence>
<comment type="function">
    <text evidence="15">General vesicular transport factor required for intercisternal transport in the Golgi stack; it is required for transcytotic fusion and/or subsequent binding of the vesicles to the target membrane. May well act as a vesicular anchor by interacting with the target membrane and holding the vesicular and target membranes in proximity.</text>
</comment>
<proteinExistence type="inferred from homology"/>
<dbReference type="InterPro" id="IPR016024">
    <property type="entry name" value="ARM-type_fold"/>
</dbReference>
<dbReference type="GO" id="GO:0006886">
    <property type="term" value="P:intracellular protein transport"/>
    <property type="evidence" value="ECO:0007669"/>
    <property type="project" value="InterPro"/>
</dbReference>
<gene>
    <name evidence="23" type="primary">USO1</name>
</gene>
<feature type="repeat" description="ARM" evidence="19">
    <location>
        <begin position="60"/>
        <end position="93"/>
    </location>
</feature>
<evidence type="ECO:0000256" key="10">
    <source>
        <dbReference type="ARBA" id="ARBA00022927"/>
    </source>
</evidence>
<dbReference type="Pfam" id="PF18770">
    <property type="entry name" value="Arm_vescicular"/>
    <property type="match status" value="1"/>
</dbReference>
<keyword evidence="7" id="KW-0597">Phosphoprotein</keyword>
<dbReference type="InterPro" id="IPR006953">
    <property type="entry name" value="Vesicle_Uso1_P115_head"/>
</dbReference>
<keyword evidence="5" id="KW-0813">Transport</keyword>
<evidence type="ECO:0000256" key="1">
    <source>
        <dbReference type="ARBA" id="ARBA00004395"/>
    </source>
</evidence>
<dbReference type="Proteomes" id="UP000594220">
    <property type="component" value="Unplaced"/>
</dbReference>
<dbReference type="InterPro" id="IPR011989">
    <property type="entry name" value="ARM-like"/>
</dbReference>
<feature type="region of interest" description="Disordered" evidence="21">
    <location>
        <begin position="1"/>
        <end position="20"/>
    </location>
</feature>
<evidence type="ECO:0000256" key="8">
    <source>
        <dbReference type="ARBA" id="ARBA00022737"/>
    </source>
</evidence>
<dbReference type="SMART" id="SM00185">
    <property type="entry name" value="ARM"/>
    <property type="match status" value="3"/>
</dbReference>
<evidence type="ECO:0000256" key="16">
    <source>
        <dbReference type="ARBA" id="ARBA00075954"/>
    </source>
</evidence>
<dbReference type="GO" id="GO:0048211">
    <property type="term" value="P:Golgi vesicle docking"/>
    <property type="evidence" value="ECO:0007669"/>
    <property type="project" value="TreeGrafter"/>
</dbReference>
<dbReference type="GO" id="GO:0005795">
    <property type="term" value="C:Golgi stack"/>
    <property type="evidence" value="ECO:0007669"/>
    <property type="project" value="TreeGrafter"/>
</dbReference>
<evidence type="ECO:0000256" key="7">
    <source>
        <dbReference type="ARBA" id="ARBA00022553"/>
    </source>
</evidence>
<evidence type="ECO:0000256" key="20">
    <source>
        <dbReference type="SAM" id="Coils"/>
    </source>
</evidence>
<dbReference type="PANTHER" id="PTHR10013">
    <property type="entry name" value="GENERAL VESICULAR TRANSPORT FACTOR P115"/>
    <property type="match status" value="1"/>
</dbReference>
<keyword evidence="6" id="KW-0963">Cytoplasm</keyword>
<dbReference type="SUPFAM" id="SSF48371">
    <property type="entry name" value="ARM repeat"/>
    <property type="match status" value="2"/>
</dbReference>
<evidence type="ECO:0000256" key="3">
    <source>
        <dbReference type="ARBA" id="ARBA00006960"/>
    </source>
</evidence>
<keyword evidence="14" id="KW-0472">Membrane</keyword>
<evidence type="ECO:0000256" key="21">
    <source>
        <dbReference type="SAM" id="MobiDB-lite"/>
    </source>
</evidence>
<dbReference type="Gene3D" id="1.25.10.10">
    <property type="entry name" value="Leucine-rich Repeat Variant"/>
    <property type="match status" value="1"/>
</dbReference>
<dbReference type="GO" id="GO:0006888">
    <property type="term" value="P:endoplasmic reticulum to Golgi vesicle-mediated transport"/>
    <property type="evidence" value="ECO:0007669"/>
    <property type="project" value="TreeGrafter"/>
</dbReference>
<dbReference type="Ensembl" id="ENSCPRT00005012388.1">
    <property type="protein sequence ID" value="ENSCPRP00005010522.1"/>
    <property type="gene ID" value="ENSCPRG00005007325.1"/>
</dbReference>
<comment type="similarity">
    <text evidence="3">Belongs to the VDP/USO1/EDE1 family.</text>
</comment>
<evidence type="ECO:0000256" key="2">
    <source>
        <dbReference type="ARBA" id="ARBA00004514"/>
    </source>
</evidence>
<evidence type="ECO:0000256" key="13">
    <source>
        <dbReference type="ARBA" id="ARBA00023054"/>
    </source>
</evidence>
<dbReference type="PANTHER" id="PTHR10013:SF0">
    <property type="entry name" value="GENERAL VESICULAR TRANSPORT FACTOR P115"/>
    <property type="match status" value="1"/>
</dbReference>
<evidence type="ECO:0000256" key="19">
    <source>
        <dbReference type="PROSITE-ProRule" id="PRU00259"/>
    </source>
</evidence>
<evidence type="ECO:0000259" key="22">
    <source>
        <dbReference type="Pfam" id="PF04869"/>
    </source>
</evidence>
<dbReference type="AlphaFoldDB" id="A0A7M4EJ29"/>
<dbReference type="FunFam" id="1.25.10.10:FF:000054">
    <property type="entry name" value="General vesicular transport factor p115"/>
    <property type="match status" value="1"/>
</dbReference>
<keyword evidence="24" id="KW-1185">Reference proteome</keyword>
<sequence length="800" mass="89687">MNFLRGVMGAQSAGPQPSGAETIQKLCDRVASSTLLDDRRDAVRALKSLSKKYRLEVGSQAMDHLIQVLQTDRSDSEIIGYALDTLYNVISNDLEEEEQEENSQKQVDDLGSRFTEVFIKQSENITLLLTLLEEFDFHVRWPGVKLLTSLLKQQGPQLQQIILVSPMGVSRLMDLLADSREVIRNDGVLLLQQLTKSNAAIQKIVAFENAFERLLDIITEEGNSDGGIVVEDCLLLLQNLLKNNNSNQNFFKEGSYIQRMKPWFEVGDDNCGWSAQKVTNLHLMLQLVRVLVSPTNPPGATSSCQKAMSNCGLLQQLCTILMATGVPADILTETINTVSEVIRGCQMNQDYFASVYAPSNPPRPAIVVLLMSMVNERQPFVLRCAVLYCFQCFLYKNQKGQGEIVSTLLPSTIDATGNSVSAGQLLCGGLFSTDSLSNWCAAVALAHALQENAILKEQLLRVQLATSIGNPPVSLLQQCTNILSQGSKVQTRVGLLMLLCTWLSSCPIAVTHFLHNPANIPFLTGQIAENLGEEEHLVQGLSALLLGISIYYNDNSLENYSKEKLKQLIEKRIGKENFIEKLGFISKHELYSRAGQKPQPSFSSPDHMMFDHEFTKLVKELEGVITKAIYKSSEEDKKEEEVKKTLEQHDNIVTHYKQVIREQDQQLEELKQQVNSLKSQNEQLQATLTQQVSQIQQHKDQYNLLKVQLGKDTQHNSSHSDTLQMNGIQPEEISKLREEVKEWKNKHDLLQGQLREKDSVIEKLKSLQLEPGTEQSSQANKYGGLEHDNDLQKVRILATL</sequence>
<reference evidence="23" key="1">
    <citation type="submission" date="2025-08" db="UniProtKB">
        <authorList>
            <consortium name="Ensembl"/>
        </authorList>
    </citation>
    <scope>IDENTIFICATION</scope>
</reference>
<organism evidence="23 24">
    <name type="scientific">Crocodylus porosus</name>
    <name type="common">Saltwater crocodile</name>
    <name type="synonym">Estuarine crocodile</name>
    <dbReference type="NCBI Taxonomy" id="8502"/>
    <lineage>
        <taxon>Eukaryota</taxon>
        <taxon>Metazoa</taxon>
        <taxon>Chordata</taxon>
        <taxon>Craniata</taxon>
        <taxon>Vertebrata</taxon>
        <taxon>Euteleostomi</taxon>
        <taxon>Archelosauria</taxon>
        <taxon>Archosauria</taxon>
        <taxon>Crocodylia</taxon>
        <taxon>Longirostres</taxon>
        <taxon>Crocodylidae</taxon>
        <taxon>Crocodylus</taxon>
    </lineage>
</organism>
<evidence type="ECO:0000256" key="14">
    <source>
        <dbReference type="ARBA" id="ARBA00023136"/>
    </source>
</evidence>
<evidence type="ECO:0000256" key="11">
    <source>
        <dbReference type="ARBA" id="ARBA00022990"/>
    </source>
</evidence>